<feature type="compositionally biased region" description="Basic and acidic residues" evidence="1">
    <location>
        <begin position="1"/>
        <end position="23"/>
    </location>
</feature>
<name>A0A6J4SWX5_9SPHN</name>
<dbReference type="EMBL" id="CADCWA010000049">
    <property type="protein sequence ID" value="CAA9507375.1"/>
    <property type="molecule type" value="Genomic_DNA"/>
</dbReference>
<feature type="non-terminal residue" evidence="2">
    <location>
        <position position="1"/>
    </location>
</feature>
<gene>
    <name evidence="2" type="ORF">AVDCRST_MAG31-755</name>
</gene>
<accession>A0A6J4SWX5</accession>
<dbReference type="AlphaFoldDB" id="A0A6J4SWX5"/>
<proteinExistence type="predicted"/>
<organism evidence="2">
    <name type="scientific">uncultured Sphingomonas sp</name>
    <dbReference type="NCBI Taxonomy" id="158754"/>
    <lineage>
        <taxon>Bacteria</taxon>
        <taxon>Pseudomonadati</taxon>
        <taxon>Pseudomonadota</taxon>
        <taxon>Alphaproteobacteria</taxon>
        <taxon>Sphingomonadales</taxon>
        <taxon>Sphingomonadaceae</taxon>
        <taxon>Sphingomonas</taxon>
        <taxon>environmental samples</taxon>
    </lineage>
</organism>
<evidence type="ECO:0000313" key="2">
    <source>
        <dbReference type="EMBL" id="CAA9507375.1"/>
    </source>
</evidence>
<feature type="non-terminal residue" evidence="2">
    <location>
        <position position="39"/>
    </location>
</feature>
<protein>
    <submittedName>
        <fullName evidence="2">Uncharacterized protein</fullName>
    </submittedName>
</protein>
<reference evidence="2" key="1">
    <citation type="submission" date="2020-02" db="EMBL/GenBank/DDBJ databases">
        <authorList>
            <person name="Meier V. D."/>
        </authorList>
    </citation>
    <scope>NUCLEOTIDE SEQUENCE</scope>
    <source>
        <strain evidence="2">AVDCRST_MAG31</strain>
    </source>
</reference>
<sequence>GDRADDVRRLQPDRGALPRDPRRSGGGRGTGGAIQAARV</sequence>
<evidence type="ECO:0000256" key="1">
    <source>
        <dbReference type="SAM" id="MobiDB-lite"/>
    </source>
</evidence>
<feature type="region of interest" description="Disordered" evidence="1">
    <location>
        <begin position="1"/>
        <end position="39"/>
    </location>
</feature>